<comment type="function">
    <text evidence="1 8">Carrier of the growing fatty acid chain in fatty acid biosynthesis.</text>
</comment>
<dbReference type="AlphaFoldDB" id="A0A1M7SNV2"/>
<protein>
    <recommendedName>
        <fullName evidence="8">Acyl carrier protein</fullName>
        <shortName evidence="8">ACP</shortName>
    </recommendedName>
</protein>
<keyword evidence="3 8" id="KW-0444">Lipid biosynthesis</keyword>
<comment type="pathway">
    <text evidence="8">Lipid metabolism; fatty acid biosynthesis.</text>
</comment>
<comment type="similarity">
    <text evidence="8">Belongs to the acyl carrier protein (ACP) family.</text>
</comment>
<dbReference type="EMBL" id="FRDM01000003">
    <property type="protein sequence ID" value="SHN60076.1"/>
    <property type="molecule type" value="Genomic_DNA"/>
</dbReference>
<keyword evidence="6 8" id="KW-0443">Lipid metabolism</keyword>
<dbReference type="PROSITE" id="PS00012">
    <property type="entry name" value="PHOSPHOPANTETHEINE"/>
    <property type="match status" value="1"/>
</dbReference>
<gene>
    <name evidence="8" type="primary">acpP</name>
    <name evidence="10" type="ORF">SAMN05660350_00939</name>
</gene>
<evidence type="ECO:0000256" key="8">
    <source>
        <dbReference type="HAMAP-Rule" id="MF_01217"/>
    </source>
</evidence>
<dbReference type="GO" id="GO:0005829">
    <property type="term" value="C:cytosol"/>
    <property type="evidence" value="ECO:0007669"/>
    <property type="project" value="TreeGrafter"/>
</dbReference>
<dbReference type="GO" id="GO:0009245">
    <property type="term" value="P:lipid A biosynthetic process"/>
    <property type="evidence" value="ECO:0007669"/>
    <property type="project" value="TreeGrafter"/>
</dbReference>
<dbReference type="PANTHER" id="PTHR20863:SF76">
    <property type="entry name" value="CARRIER DOMAIN-CONTAINING PROTEIN"/>
    <property type="match status" value="1"/>
</dbReference>
<dbReference type="Gene3D" id="1.10.1200.10">
    <property type="entry name" value="ACP-like"/>
    <property type="match status" value="1"/>
</dbReference>
<comment type="PTM">
    <text evidence="8">4'-phosphopantetheine is transferred from CoA to a specific serine of apo-ACP by AcpS. This modification is essential for activity because fatty acids are bound in thioester linkage to the sulfhydryl of the prosthetic group.</text>
</comment>
<dbReference type="InterPro" id="IPR009081">
    <property type="entry name" value="PP-bd_ACP"/>
</dbReference>
<evidence type="ECO:0000256" key="3">
    <source>
        <dbReference type="ARBA" id="ARBA00022516"/>
    </source>
</evidence>
<sequence length="90" mass="9613">MTRDELEAGLAEVLGTVAGLDRADIAPEKSFTEDLGIDSLAVVEVVVAAEDRFGVLIPDDVWARFRTVGDALRFLAEATTAPPWTAPGTR</sequence>
<dbReference type="RefSeq" id="WP_072914162.1">
    <property type="nucleotide sequence ID" value="NZ_FRDM01000003.1"/>
</dbReference>
<evidence type="ECO:0000256" key="6">
    <source>
        <dbReference type="ARBA" id="ARBA00023098"/>
    </source>
</evidence>
<evidence type="ECO:0000256" key="1">
    <source>
        <dbReference type="ARBA" id="ARBA00003180"/>
    </source>
</evidence>
<name>A0A1M7SNV2_9ACTN</name>
<organism evidence="10 11">
    <name type="scientific">Geodermatophilus obscurus</name>
    <dbReference type="NCBI Taxonomy" id="1861"/>
    <lineage>
        <taxon>Bacteria</taxon>
        <taxon>Bacillati</taxon>
        <taxon>Actinomycetota</taxon>
        <taxon>Actinomycetes</taxon>
        <taxon>Geodermatophilales</taxon>
        <taxon>Geodermatophilaceae</taxon>
        <taxon>Geodermatophilus</taxon>
    </lineage>
</organism>
<reference evidence="10 11" key="1">
    <citation type="submission" date="2016-12" db="EMBL/GenBank/DDBJ databases">
        <authorList>
            <person name="Song W.-J."/>
            <person name="Kurnit D.M."/>
        </authorList>
    </citation>
    <scope>NUCLEOTIDE SEQUENCE [LARGE SCALE GENOMIC DNA]</scope>
    <source>
        <strain evidence="10 11">DSM 43162</strain>
    </source>
</reference>
<dbReference type="PANTHER" id="PTHR20863">
    <property type="entry name" value="ACYL CARRIER PROTEIN"/>
    <property type="match status" value="1"/>
</dbReference>
<keyword evidence="5 8" id="KW-0276">Fatty acid metabolism</keyword>
<dbReference type="SMART" id="SM00823">
    <property type="entry name" value="PKS_PP"/>
    <property type="match status" value="1"/>
</dbReference>
<evidence type="ECO:0000256" key="2">
    <source>
        <dbReference type="ARBA" id="ARBA00022450"/>
    </source>
</evidence>
<dbReference type="Proteomes" id="UP000184428">
    <property type="component" value="Unassembled WGS sequence"/>
</dbReference>
<dbReference type="Pfam" id="PF00550">
    <property type="entry name" value="PP-binding"/>
    <property type="match status" value="1"/>
</dbReference>
<dbReference type="GO" id="GO:0016020">
    <property type="term" value="C:membrane"/>
    <property type="evidence" value="ECO:0007669"/>
    <property type="project" value="GOC"/>
</dbReference>
<keyword evidence="2 8" id="KW-0596">Phosphopantetheine</keyword>
<evidence type="ECO:0000256" key="5">
    <source>
        <dbReference type="ARBA" id="ARBA00022832"/>
    </source>
</evidence>
<dbReference type="InterPro" id="IPR006162">
    <property type="entry name" value="Ppantetheine_attach_site"/>
</dbReference>
<feature type="domain" description="Carrier" evidence="9">
    <location>
        <begin position="1"/>
        <end position="79"/>
    </location>
</feature>
<dbReference type="UniPathway" id="UPA00094"/>
<evidence type="ECO:0000259" key="9">
    <source>
        <dbReference type="PROSITE" id="PS50075"/>
    </source>
</evidence>
<dbReference type="GO" id="GO:0031177">
    <property type="term" value="F:phosphopantetheine binding"/>
    <property type="evidence" value="ECO:0007669"/>
    <property type="project" value="InterPro"/>
</dbReference>
<dbReference type="NCBIfam" id="NF002147">
    <property type="entry name" value="PRK00982.1-1"/>
    <property type="match status" value="1"/>
</dbReference>
<comment type="subcellular location">
    <subcellularLocation>
        <location evidence="8">Cytoplasm</location>
    </subcellularLocation>
</comment>
<dbReference type="InterPro" id="IPR003231">
    <property type="entry name" value="ACP"/>
</dbReference>
<evidence type="ECO:0000256" key="7">
    <source>
        <dbReference type="ARBA" id="ARBA00023160"/>
    </source>
</evidence>
<dbReference type="GO" id="GO:0000035">
    <property type="term" value="F:acyl binding"/>
    <property type="evidence" value="ECO:0007669"/>
    <property type="project" value="TreeGrafter"/>
</dbReference>
<evidence type="ECO:0000313" key="11">
    <source>
        <dbReference type="Proteomes" id="UP000184428"/>
    </source>
</evidence>
<dbReference type="InterPro" id="IPR036736">
    <property type="entry name" value="ACP-like_sf"/>
</dbReference>
<dbReference type="OrthoDB" id="9804551at2"/>
<evidence type="ECO:0000256" key="4">
    <source>
        <dbReference type="ARBA" id="ARBA00022553"/>
    </source>
</evidence>
<dbReference type="GO" id="GO:0000036">
    <property type="term" value="F:acyl carrier activity"/>
    <property type="evidence" value="ECO:0007669"/>
    <property type="project" value="UniProtKB-UniRule"/>
</dbReference>
<keyword evidence="4 8" id="KW-0597">Phosphoprotein</keyword>
<dbReference type="HAMAP" id="MF_01217">
    <property type="entry name" value="Acyl_carrier"/>
    <property type="match status" value="1"/>
</dbReference>
<dbReference type="PROSITE" id="PS50075">
    <property type="entry name" value="CARRIER"/>
    <property type="match status" value="1"/>
</dbReference>
<feature type="modified residue" description="O-(pantetheine 4'-phosphoryl)serine" evidence="8">
    <location>
        <position position="39"/>
    </location>
</feature>
<keyword evidence="8" id="KW-0963">Cytoplasm</keyword>
<keyword evidence="7 8" id="KW-0275">Fatty acid biosynthesis</keyword>
<proteinExistence type="inferred from homology"/>
<evidence type="ECO:0000313" key="10">
    <source>
        <dbReference type="EMBL" id="SHN60076.1"/>
    </source>
</evidence>
<dbReference type="SUPFAM" id="SSF47336">
    <property type="entry name" value="ACP-like"/>
    <property type="match status" value="1"/>
</dbReference>
<dbReference type="InterPro" id="IPR020806">
    <property type="entry name" value="PKS_PP-bd"/>
</dbReference>
<accession>A0A1M7SNV2</accession>